<proteinExistence type="inferred from homology"/>
<dbReference type="InterPro" id="IPR008979">
    <property type="entry name" value="Galactose-bd-like_sf"/>
</dbReference>
<feature type="domain" description="Glycoside hydrolase family 2 catalytic" evidence="6">
    <location>
        <begin position="407"/>
        <end position="553"/>
    </location>
</feature>
<feature type="domain" description="Glycoside hydrolase family 2 immunoglobulin-like beta-sandwich" evidence="5">
    <location>
        <begin position="300"/>
        <end position="399"/>
    </location>
</feature>
<evidence type="ECO:0000256" key="4">
    <source>
        <dbReference type="SAM" id="MobiDB-lite"/>
    </source>
</evidence>
<dbReference type="Pfam" id="PF02837">
    <property type="entry name" value="Glyco_hydro_2_N"/>
    <property type="match status" value="1"/>
</dbReference>
<feature type="domain" description="Glycosyl hydrolases family 2 sugar binding" evidence="7">
    <location>
        <begin position="130"/>
        <end position="219"/>
    </location>
</feature>
<accession>A0ABQ1ZKG6</accession>
<dbReference type="Pfam" id="PF16355">
    <property type="entry name" value="DUF4982"/>
    <property type="match status" value="1"/>
</dbReference>
<dbReference type="PANTHER" id="PTHR42732:SF1">
    <property type="entry name" value="BETA-MANNOSIDASE"/>
    <property type="match status" value="1"/>
</dbReference>
<gene>
    <name evidence="10" type="ORF">GCM10008014_53550</name>
</gene>
<dbReference type="Gene3D" id="3.20.20.80">
    <property type="entry name" value="Glycosidases"/>
    <property type="match status" value="1"/>
</dbReference>
<dbReference type="PROSITE" id="PS00608">
    <property type="entry name" value="GLYCOSYL_HYDROL_F2_2"/>
    <property type="match status" value="1"/>
</dbReference>
<dbReference type="InterPro" id="IPR017853">
    <property type="entry name" value="GH"/>
</dbReference>
<dbReference type="SUPFAM" id="SSF49303">
    <property type="entry name" value="beta-Galactosidase/glucuronidase domain"/>
    <property type="match status" value="1"/>
</dbReference>
<feature type="region of interest" description="Disordered" evidence="4">
    <location>
        <begin position="67"/>
        <end position="87"/>
    </location>
</feature>
<evidence type="ECO:0000259" key="5">
    <source>
        <dbReference type="Pfam" id="PF00703"/>
    </source>
</evidence>
<name>A0ABQ1ZKG6_9BACL</name>
<keyword evidence="2" id="KW-0378">Hydrolase</keyword>
<protein>
    <recommendedName>
        <fullName evidence="12">Beta-galactosidase</fullName>
    </recommendedName>
</protein>
<dbReference type="InterPro" id="IPR051913">
    <property type="entry name" value="GH2_Domain-Containing"/>
</dbReference>
<dbReference type="InterPro" id="IPR023232">
    <property type="entry name" value="Glyco_hydro_2_AS"/>
</dbReference>
<dbReference type="InterPro" id="IPR036156">
    <property type="entry name" value="Beta-gal/glucu_dom_sf"/>
</dbReference>
<comment type="similarity">
    <text evidence="1">Belongs to the glycosyl hydrolase 2 family.</text>
</comment>
<evidence type="ECO:0008006" key="12">
    <source>
        <dbReference type="Google" id="ProtNLM"/>
    </source>
</evidence>
<evidence type="ECO:0000259" key="6">
    <source>
        <dbReference type="Pfam" id="PF02836"/>
    </source>
</evidence>
<evidence type="ECO:0000256" key="1">
    <source>
        <dbReference type="ARBA" id="ARBA00007401"/>
    </source>
</evidence>
<feature type="domain" description="DUF4982" evidence="8">
    <location>
        <begin position="725"/>
        <end position="787"/>
    </location>
</feature>
<dbReference type="InterPro" id="IPR032311">
    <property type="entry name" value="DUF4982"/>
</dbReference>
<feature type="compositionally biased region" description="Low complexity" evidence="4">
    <location>
        <begin position="915"/>
        <end position="932"/>
    </location>
</feature>
<evidence type="ECO:0000256" key="3">
    <source>
        <dbReference type="ARBA" id="ARBA00023295"/>
    </source>
</evidence>
<feature type="region of interest" description="Disordered" evidence="4">
    <location>
        <begin position="911"/>
        <end position="955"/>
    </location>
</feature>
<dbReference type="SUPFAM" id="SSF49785">
    <property type="entry name" value="Galactose-binding domain-like"/>
    <property type="match status" value="2"/>
</dbReference>
<dbReference type="Gene3D" id="2.60.40.10">
    <property type="entry name" value="Immunoglobulins"/>
    <property type="match status" value="3"/>
</dbReference>
<feature type="domain" description="Glycoside hydrolase family 2" evidence="9">
    <location>
        <begin position="801"/>
        <end position="900"/>
    </location>
</feature>
<dbReference type="Pfam" id="PF00703">
    <property type="entry name" value="Glyco_hydro_2"/>
    <property type="match status" value="1"/>
</dbReference>
<evidence type="ECO:0000259" key="8">
    <source>
        <dbReference type="Pfam" id="PF16355"/>
    </source>
</evidence>
<reference evidence="11" key="1">
    <citation type="journal article" date="2019" name="Int. J. Syst. Evol. Microbiol.">
        <title>The Global Catalogue of Microorganisms (GCM) 10K type strain sequencing project: providing services to taxonomists for standard genome sequencing and annotation.</title>
        <authorList>
            <consortium name="The Broad Institute Genomics Platform"/>
            <consortium name="The Broad Institute Genome Sequencing Center for Infectious Disease"/>
            <person name="Wu L."/>
            <person name="Ma J."/>
        </authorList>
    </citation>
    <scope>NUCLEOTIDE SEQUENCE [LARGE SCALE GENOMIC DNA]</scope>
    <source>
        <strain evidence="11">CGMCC 1.12770</strain>
    </source>
</reference>
<dbReference type="InterPro" id="IPR040605">
    <property type="entry name" value="Glyco_hydro2_dom5"/>
</dbReference>
<organism evidence="10 11">
    <name type="scientific">Paenibacillus silvae</name>
    <dbReference type="NCBI Taxonomy" id="1325358"/>
    <lineage>
        <taxon>Bacteria</taxon>
        <taxon>Bacillati</taxon>
        <taxon>Bacillota</taxon>
        <taxon>Bacilli</taxon>
        <taxon>Bacillales</taxon>
        <taxon>Paenibacillaceae</taxon>
        <taxon>Paenibacillus</taxon>
    </lineage>
</organism>
<dbReference type="InterPro" id="IPR006102">
    <property type="entry name" value="Ig-like_GH2"/>
</dbReference>
<dbReference type="EMBL" id="BMFU01000014">
    <property type="protein sequence ID" value="GGH69776.1"/>
    <property type="molecule type" value="Genomic_DNA"/>
</dbReference>
<dbReference type="PANTHER" id="PTHR42732">
    <property type="entry name" value="BETA-GALACTOSIDASE"/>
    <property type="match status" value="1"/>
</dbReference>
<dbReference type="Pfam" id="PF18565">
    <property type="entry name" value="Glyco_hydro2_C5"/>
    <property type="match status" value="1"/>
</dbReference>
<evidence type="ECO:0000313" key="10">
    <source>
        <dbReference type="EMBL" id="GGH69776.1"/>
    </source>
</evidence>
<evidence type="ECO:0000313" key="11">
    <source>
        <dbReference type="Proteomes" id="UP000652153"/>
    </source>
</evidence>
<keyword evidence="11" id="KW-1185">Reference proteome</keyword>
<dbReference type="InterPro" id="IPR006103">
    <property type="entry name" value="Glyco_hydro_2_cat"/>
</dbReference>
<sequence length="1346" mass="150556">MNKRILFNDGWQFAKSDLSVTWPTDRIEFAELADSTNPMNSSDLTDLAKLTNATDLTSATEHIGATDPTNAIELTRATDPTNATEPTDAIELTEPNDLGMLTDFADLAFEAVELPHDWLIYNTLDLYEDSIGWYRKTFRYTKDELQYILCFDGVYMDSSVYVNGQLVGEWKYGYSAFEHDITEALVEGDNEIIVKVVHQSPNSRWYSGAGIYRNVWLKTRSGNHIVTDGIYVSIQQQQPDGWQVEVDTELQLEPEQNQRAALVHTILFNGEVVASSQAEVPAYVTKDKGTDTNAGTAKDVNTGIDLNTYAGGDTNIHTDTDTGTDTGTDANAVGDVATEINTQTCTNHFNNTQELIVHHPSLWSPDTPHLYDLVTELRLISEDQQEQIVETVQQRIGFKHVRLDASEGFVLNGTKIKLNGVCEHHDLGALGAAFNVTALRRRFVLLQKMGVNAIRTAHNMPAKEFMELADEMGMLVVSEAFDMWERAKTPYDYARFFPEWAYKDVRSWVRRDRNHVSLIMWSIGNEIYDTHADERGQEVTRMLMEYVQEFDPKGNARVTIGSNYMPWENAQKCADIVKLAGYNYAEKYYDQHHAAHPDWIIYGSETSSVVQSRGIYHFPYEQPVLDDDDEQCSALGNSTTSWGAKSPEYCILAERDHPYSLGQFLWTGFDYIGEPTPYHTKNSYFGQLDTATFPKDSYYIYQAAWTDYKTSPMVHLFPYWDFSPGQIIDVRVCSNAPRIELQFNGKTVGTYDIDHAHGTQLSGWWKVPYEAGELKAIAYDEHGTVIATDVQRSFGDASKLCLHPDRQQLRADGQDLVFVEITAEDKAGNPVHNANNRVEVKVTGAGRLLGLDNGDSTDYDPYKGLSRRLFSGKLMAIIGATDESGEVRIEVSSEGLEGAAYTFESIPADTVQEVSGGKSTSASAEAESGSKQSRSEQSRVVNGLSETAPASARSLQEPVFMKNEEHPVQTGSAQEIPLRKIEIISDSGQRLDPSHPELIVTAKLYPENTFYRDIEWSAVNDAGIQSNIAKVKVVNAGTVDGGSARNSSENQHVVKVSAMGDGAFRLRASSRNGTDKTRLISQLEFKAEGLGTAYKNPYEFITGGLYDYTKGEVGNGNERGVATSRDGETHVGFRNIDFGPYGSDTITIPIFTLSSEEYFIQIWEGMPDEEGSTMIADVVYDKESIWNVYQEQTYRLSKRLSGITSICFVVKQKLHIKGFSFERQSRAFEQNAAAACDHLYGDSFTVKQDRVEGIGNNVSLEFEQMDFTSEGTSKLVIYGASPIDKNTIHIRFAGANGQSNQLVEFTQSEGYEERTFELERVSGEQKVTFIFLPGSQFDFGWFRFEK</sequence>
<dbReference type="Gene3D" id="2.60.120.260">
    <property type="entry name" value="Galactose-binding domain-like"/>
    <property type="match status" value="3"/>
</dbReference>
<evidence type="ECO:0000259" key="7">
    <source>
        <dbReference type="Pfam" id="PF02837"/>
    </source>
</evidence>
<comment type="caution">
    <text evidence="10">The sequence shown here is derived from an EMBL/GenBank/DDBJ whole genome shotgun (WGS) entry which is preliminary data.</text>
</comment>
<dbReference type="SUPFAM" id="SSF51445">
    <property type="entry name" value="(Trans)glycosidases"/>
    <property type="match status" value="1"/>
</dbReference>
<keyword evidence="3" id="KW-0326">Glycosidase</keyword>
<dbReference type="InterPro" id="IPR006104">
    <property type="entry name" value="Glyco_hydro_2_N"/>
</dbReference>
<dbReference type="InterPro" id="IPR013783">
    <property type="entry name" value="Ig-like_fold"/>
</dbReference>
<dbReference type="Pfam" id="PF02836">
    <property type="entry name" value="Glyco_hydro_2_C"/>
    <property type="match status" value="1"/>
</dbReference>
<evidence type="ECO:0000256" key="2">
    <source>
        <dbReference type="ARBA" id="ARBA00022801"/>
    </source>
</evidence>
<evidence type="ECO:0000259" key="9">
    <source>
        <dbReference type="Pfam" id="PF18565"/>
    </source>
</evidence>
<dbReference type="Proteomes" id="UP000652153">
    <property type="component" value="Unassembled WGS sequence"/>
</dbReference>